<dbReference type="Proteomes" id="UP000800040">
    <property type="component" value="Unassembled WGS sequence"/>
</dbReference>
<dbReference type="InterPro" id="IPR010730">
    <property type="entry name" value="HET"/>
</dbReference>
<organism evidence="2 3">
    <name type="scientific">Decorospora gaudefroyi</name>
    <dbReference type="NCBI Taxonomy" id="184978"/>
    <lineage>
        <taxon>Eukaryota</taxon>
        <taxon>Fungi</taxon>
        <taxon>Dikarya</taxon>
        <taxon>Ascomycota</taxon>
        <taxon>Pezizomycotina</taxon>
        <taxon>Dothideomycetes</taxon>
        <taxon>Pleosporomycetidae</taxon>
        <taxon>Pleosporales</taxon>
        <taxon>Pleosporineae</taxon>
        <taxon>Pleosporaceae</taxon>
        <taxon>Decorospora</taxon>
    </lineage>
</organism>
<dbReference type="OrthoDB" id="194358at2759"/>
<evidence type="ECO:0000259" key="1">
    <source>
        <dbReference type="Pfam" id="PF06985"/>
    </source>
</evidence>
<dbReference type="InterPro" id="IPR052895">
    <property type="entry name" value="HetReg/Transcr_Mod"/>
</dbReference>
<protein>
    <recommendedName>
        <fullName evidence="1">Heterokaryon incompatibility domain-containing protein</fullName>
    </recommendedName>
</protein>
<dbReference type="PANTHER" id="PTHR24148">
    <property type="entry name" value="ANKYRIN REPEAT DOMAIN-CONTAINING PROTEIN 39 HOMOLOG-RELATED"/>
    <property type="match status" value="1"/>
</dbReference>
<accession>A0A6A5L0G1</accession>
<dbReference type="AlphaFoldDB" id="A0A6A5L0G1"/>
<reference evidence="2" key="1">
    <citation type="submission" date="2020-01" db="EMBL/GenBank/DDBJ databases">
        <authorList>
            <consortium name="DOE Joint Genome Institute"/>
            <person name="Haridas S."/>
            <person name="Albert R."/>
            <person name="Binder M."/>
            <person name="Bloem J."/>
            <person name="Labutti K."/>
            <person name="Salamov A."/>
            <person name="Andreopoulos B."/>
            <person name="Baker S.E."/>
            <person name="Barry K."/>
            <person name="Bills G."/>
            <person name="Bluhm B.H."/>
            <person name="Cannon C."/>
            <person name="Castanera R."/>
            <person name="Culley D.E."/>
            <person name="Daum C."/>
            <person name="Ezra D."/>
            <person name="Gonzalez J.B."/>
            <person name="Henrissat B."/>
            <person name="Kuo A."/>
            <person name="Liang C."/>
            <person name="Lipzen A."/>
            <person name="Lutzoni F."/>
            <person name="Magnuson J."/>
            <person name="Mondo S."/>
            <person name="Nolan M."/>
            <person name="Ohm R."/>
            <person name="Pangilinan J."/>
            <person name="Park H.-J."/>
            <person name="Ramirez L."/>
            <person name="Alfaro M."/>
            <person name="Sun H."/>
            <person name="Tritt A."/>
            <person name="Yoshinaga Y."/>
            <person name="Zwiers L.-H."/>
            <person name="Turgeon B.G."/>
            <person name="Goodwin S.B."/>
            <person name="Spatafora J.W."/>
            <person name="Crous P.W."/>
            <person name="Grigoriev I.V."/>
        </authorList>
    </citation>
    <scope>NUCLEOTIDE SEQUENCE</scope>
    <source>
        <strain evidence="2">P77</strain>
    </source>
</reference>
<dbReference type="EMBL" id="ML975244">
    <property type="protein sequence ID" value="KAF1839723.1"/>
    <property type="molecule type" value="Genomic_DNA"/>
</dbReference>
<keyword evidence="3" id="KW-1185">Reference proteome</keyword>
<proteinExistence type="predicted"/>
<sequence>MEEEALANASVVGSFQHQPLDLQAASIRLVKVRPLAADGIIRCEIIHTSTHADPSGLPVPGSLPPTPYTCLSYVWGPTSPSHIIMLNDKPFAVRQNLWEFLRIASSRSARKKNVSIQWQPEVPFNFERITAALWIDALCIDQENTSERNHQVQQMGQIFSKAQHVIAWMGRSRRLASLFQEANITWQVTSEEKETLAERLLEFCKHEYWKRAWITQEVQLARSVYFLAHTEAATLDSVLHVLLYKPLRVDTEDFLWLRQNVKDTLRKGTSSKLRDNLWRFRLKNCSDPRDLVYSLLAMSSDADRLQVDYDISMVQLAQDVLQYLYGDNICVWRVATILHVLRIHLNVDEADTGFIEAQALLVYRNHDRCNTCSRAIDLTYPRQRFKLGRMFVHCLRCVSNFGCTECTWTNLIPN</sequence>
<dbReference type="Pfam" id="PF06985">
    <property type="entry name" value="HET"/>
    <property type="match status" value="1"/>
</dbReference>
<dbReference type="PANTHER" id="PTHR24148:SF73">
    <property type="entry name" value="HET DOMAIN PROTEIN (AFU_ORTHOLOGUE AFUA_8G01020)"/>
    <property type="match status" value="1"/>
</dbReference>
<feature type="domain" description="Heterokaryon incompatibility" evidence="1">
    <location>
        <begin position="68"/>
        <end position="217"/>
    </location>
</feature>
<evidence type="ECO:0000313" key="2">
    <source>
        <dbReference type="EMBL" id="KAF1839723.1"/>
    </source>
</evidence>
<gene>
    <name evidence="2" type="ORF">BDW02DRAFT_604326</name>
</gene>
<evidence type="ECO:0000313" key="3">
    <source>
        <dbReference type="Proteomes" id="UP000800040"/>
    </source>
</evidence>
<name>A0A6A5L0G1_9PLEO</name>